<dbReference type="Proteomes" id="UP000004947">
    <property type="component" value="Unassembled WGS sequence"/>
</dbReference>
<dbReference type="OrthoDB" id="9764149at2"/>
<dbReference type="GO" id="GO:0003723">
    <property type="term" value="F:RNA binding"/>
    <property type="evidence" value="ECO:0007669"/>
    <property type="project" value="InterPro"/>
</dbReference>
<dbReference type="InterPro" id="IPR001900">
    <property type="entry name" value="RNase_II/R"/>
</dbReference>
<dbReference type="STRING" id="313628.LNTAR_02729"/>
<evidence type="ECO:0000313" key="8">
    <source>
        <dbReference type="Proteomes" id="UP000004947"/>
    </source>
</evidence>
<dbReference type="SMART" id="SM00357">
    <property type="entry name" value="CSP"/>
    <property type="match status" value="1"/>
</dbReference>
<comment type="caution">
    <text evidence="7">The sequence shown here is derived from an EMBL/GenBank/DDBJ whole genome shotgun (WGS) entry which is preliminary data.</text>
</comment>
<dbReference type="InterPro" id="IPR011129">
    <property type="entry name" value="CSD"/>
</dbReference>
<feature type="domain" description="Cold-shock" evidence="5">
    <location>
        <begin position="63"/>
        <end position="121"/>
    </location>
</feature>
<evidence type="ECO:0000256" key="1">
    <source>
        <dbReference type="ARBA" id="ARBA00022722"/>
    </source>
</evidence>
<feature type="compositionally biased region" description="Basic and acidic residues" evidence="4">
    <location>
        <begin position="708"/>
        <end position="722"/>
    </location>
</feature>
<dbReference type="eggNOG" id="COG0557">
    <property type="taxonomic scope" value="Bacteria"/>
</dbReference>
<dbReference type="InterPro" id="IPR012340">
    <property type="entry name" value="NA-bd_OB-fold"/>
</dbReference>
<dbReference type="PANTHER" id="PTHR23355:SF9">
    <property type="entry name" value="DIS3-LIKE EXONUCLEASE 2"/>
    <property type="match status" value="1"/>
</dbReference>
<dbReference type="Pfam" id="PF00773">
    <property type="entry name" value="RNB"/>
    <property type="match status" value="1"/>
</dbReference>
<dbReference type="RefSeq" id="WP_007281057.1">
    <property type="nucleotide sequence ID" value="NZ_ABCK01000036.1"/>
</dbReference>
<protein>
    <submittedName>
        <fullName evidence="7">Putative ribonuclease R</fullName>
    </submittedName>
</protein>
<proteinExistence type="predicted"/>
<dbReference type="SMART" id="SM00955">
    <property type="entry name" value="RNB"/>
    <property type="match status" value="1"/>
</dbReference>
<dbReference type="GO" id="GO:0005829">
    <property type="term" value="C:cytosol"/>
    <property type="evidence" value="ECO:0007669"/>
    <property type="project" value="UniProtKB-ARBA"/>
</dbReference>
<dbReference type="AlphaFoldDB" id="A6DTA8"/>
<evidence type="ECO:0000313" key="7">
    <source>
        <dbReference type="EMBL" id="EDM25088.1"/>
    </source>
</evidence>
<keyword evidence="3" id="KW-0269">Exonuclease</keyword>
<dbReference type="PANTHER" id="PTHR23355">
    <property type="entry name" value="RIBONUCLEASE"/>
    <property type="match status" value="1"/>
</dbReference>
<evidence type="ECO:0000256" key="4">
    <source>
        <dbReference type="SAM" id="MobiDB-lite"/>
    </source>
</evidence>
<dbReference type="GO" id="GO:0006402">
    <property type="term" value="P:mRNA catabolic process"/>
    <property type="evidence" value="ECO:0007669"/>
    <property type="project" value="TreeGrafter"/>
</dbReference>
<dbReference type="SUPFAM" id="SSF50249">
    <property type="entry name" value="Nucleic acid-binding proteins"/>
    <property type="match status" value="3"/>
</dbReference>
<evidence type="ECO:0000259" key="5">
    <source>
        <dbReference type="SMART" id="SM00357"/>
    </source>
</evidence>
<dbReference type="InterPro" id="IPR013223">
    <property type="entry name" value="RNase_B_OB_dom"/>
</dbReference>
<dbReference type="GO" id="GO:0004540">
    <property type="term" value="F:RNA nuclease activity"/>
    <property type="evidence" value="ECO:0007669"/>
    <property type="project" value="InterPro"/>
</dbReference>
<keyword evidence="2" id="KW-0378">Hydrolase</keyword>
<feature type="compositionally biased region" description="Basic residues" evidence="4">
    <location>
        <begin position="741"/>
        <end position="754"/>
    </location>
</feature>
<keyword evidence="8" id="KW-1185">Reference proteome</keyword>
<dbReference type="EMBL" id="ABCK01000036">
    <property type="protein sequence ID" value="EDM25088.1"/>
    <property type="molecule type" value="Genomic_DNA"/>
</dbReference>
<accession>A6DTA8</accession>
<evidence type="ECO:0000256" key="2">
    <source>
        <dbReference type="ARBA" id="ARBA00022801"/>
    </source>
</evidence>
<dbReference type="Pfam" id="PF08206">
    <property type="entry name" value="OB_RNB"/>
    <property type="match status" value="1"/>
</dbReference>
<name>A6DTA8_9BACT</name>
<feature type="domain" description="RNB" evidence="6">
    <location>
        <begin position="231"/>
        <end position="562"/>
    </location>
</feature>
<organism evidence="7 8">
    <name type="scientific">Lentisphaera araneosa HTCC2155</name>
    <dbReference type="NCBI Taxonomy" id="313628"/>
    <lineage>
        <taxon>Bacteria</taxon>
        <taxon>Pseudomonadati</taxon>
        <taxon>Lentisphaerota</taxon>
        <taxon>Lentisphaeria</taxon>
        <taxon>Lentisphaerales</taxon>
        <taxon>Lentisphaeraceae</taxon>
        <taxon>Lentisphaera</taxon>
    </lineage>
</organism>
<dbReference type="InterPro" id="IPR050180">
    <property type="entry name" value="RNR_Ribonuclease"/>
</dbReference>
<gene>
    <name evidence="7" type="ORF">LNTAR_02729</name>
</gene>
<sequence length="754" mass="85037">MKADILQILSQESLKKSQLRRRLCKAKGDQEHFNRALADLKREGSIKKEMGGKFSLQELEVKTGILSLSVGGYGFVNPIDKSTTIFIPPNKTGAAVNGETVEVSITEQSKKGPVGQIINILESKLESLSGQLQIRKGQPWLIPLRTGIPAVELSVESVPTETKEGDWIRAKLVSRDTQTGKITASLSQSLGNADDLTAEIDAIIDEFDLQSEYSDEAEEAASRIRQRKIARRDLTKELITTIDPRDAKDFDDALSVHPAKNKKHITIGIHIADVAAYIGPRSTLMTSIKKRAFTAYLPGRMLPMLPKVLVSKRCSLIENEVKPAHTVMITFDRESGEVINFERFHSTIKVRKRLNYQEVQDYADANFSGDPWGKDVCKDVKTLYEFSHTLRKRREEIEQFIPLDAPEVRVMCDPVTMTINSLKKDSPSESKQMVEEFMLAANTVVAQELTSKAAPGLFRIHPEPDEEQAASFSVDANTFYGVSPGDITLRPNAIRFLNSIKGHPSAPAISMDFLRTMQRASYSSMKGLHFGLGKNLYSHFTSPIRRLADLLVHQQLWNMEDKGGPVYTKDRLDDLAEIINTREAVTDEAYRTTVNRFKLHYVEALEAGDSELECDALITRVSVKKMRLYIPHYGMYANVNFRDLDSDFFDADVEKGLVVGRRTGTTWSCGDTLEVKILGADFKMREFMVMPIVEGNKAPSQKARPERKKKEAPTERFFDELLRKKKAQAKANKNEDTDKPPRKKKRTRRPKKKR</sequence>
<evidence type="ECO:0000256" key="3">
    <source>
        <dbReference type="ARBA" id="ARBA00022839"/>
    </source>
</evidence>
<reference evidence="7 8" key="1">
    <citation type="journal article" date="2010" name="J. Bacteriol.">
        <title>Genome sequence of Lentisphaera araneosa HTCC2155T, the type species of the order Lentisphaerales in the phylum Lentisphaerae.</title>
        <authorList>
            <person name="Thrash J.C."/>
            <person name="Cho J.C."/>
            <person name="Vergin K.L."/>
            <person name="Morris R.M."/>
            <person name="Giovannoni S.J."/>
        </authorList>
    </citation>
    <scope>NUCLEOTIDE SEQUENCE [LARGE SCALE GENOMIC DNA]</scope>
    <source>
        <strain evidence="7 8">HTCC2155</strain>
    </source>
</reference>
<dbReference type="Gene3D" id="2.40.50.140">
    <property type="entry name" value="Nucleic acid-binding proteins"/>
    <property type="match status" value="1"/>
</dbReference>
<dbReference type="GO" id="GO:0004527">
    <property type="term" value="F:exonuclease activity"/>
    <property type="evidence" value="ECO:0007669"/>
    <property type="project" value="UniProtKB-KW"/>
</dbReference>
<feature type="region of interest" description="Disordered" evidence="4">
    <location>
        <begin position="696"/>
        <end position="754"/>
    </location>
</feature>
<evidence type="ECO:0000259" key="6">
    <source>
        <dbReference type="SMART" id="SM00955"/>
    </source>
</evidence>
<keyword evidence="1" id="KW-0540">Nuclease</keyword>